<accession>A0A7Y9S1Q5</accession>
<organism evidence="9 10">
    <name type="scientific">Nocardioides daedukensis</name>
    <dbReference type="NCBI Taxonomy" id="634462"/>
    <lineage>
        <taxon>Bacteria</taxon>
        <taxon>Bacillati</taxon>
        <taxon>Actinomycetota</taxon>
        <taxon>Actinomycetes</taxon>
        <taxon>Propionibacteriales</taxon>
        <taxon>Nocardioidaceae</taxon>
        <taxon>Nocardioides</taxon>
    </lineage>
</organism>
<keyword evidence="10" id="KW-1185">Reference proteome</keyword>
<keyword evidence="5 7" id="KW-1133">Transmembrane helix</keyword>
<keyword evidence="2" id="KW-0813">Transport</keyword>
<dbReference type="InterPro" id="IPR010290">
    <property type="entry name" value="TM_effector"/>
</dbReference>
<dbReference type="Proteomes" id="UP000540656">
    <property type="component" value="Unassembled WGS sequence"/>
</dbReference>
<evidence type="ECO:0000256" key="7">
    <source>
        <dbReference type="SAM" id="Phobius"/>
    </source>
</evidence>
<comment type="caution">
    <text evidence="9">The sequence shown here is derived from an EMBL/GenBank/DDBJ whole genome shotgun (WGS) entry which is preliminary data.</text>
</comment>
<name>A0A7Y9S1Q5_9ACTN</name>
<evidence type="ECO:0000256" key="2">
    <source>
        <dbReference type="ARBA" id="ARBA00022448"/>
    </source>
</evidence>
<feature type="transmembrane region" description="Helical" evidence="7">
    <location>
        <begin position="292"/>
        <end position="312"/>
    </location>
</feature>
<dbReference type="InterPro" id="IPR020846">
    <property type="entry name" value="MFS_dom"/>
</dbReference>
<protein>
    <submittedName>
        <fullName evidence="9">MFS family permease</fullName>
    </submittedName>
</protein>
<keyword evidence="6 7" id="KW-0472">Membrane</keyword>
<evidence type="ECO:0000256" key="6">
    <source>
        <dbReference type="ARBA" id="ARBA00023136"/>
    </source>
</evidence>
<evidence type="ECO:0000313" key="9">
    <source>
        <dbReference type="EMBL" id="NYG59611.1"/>
    </source>
</evidence>
<feature type="transmembrane region" description="Helical" evidence="7">
    <location>
        <begin position="319"/>
        <end position="339"/>
    </location>
</feature>
<comment type="subcellular location">
    <subcellularLocation>
        <location evidence="1">Cell membrane</location>
        <topology evidence="1">Multi-pass membrane protein</topology>
    </subcellularLocation>
</comment>
<dbReference type="CDD" id="cd06173">
    <property type="entry name" value="MFS_MefA_like"/>
    <property type="match status" value="1"/>
</dbReference>
<reference evidence="9 10" key="1">
    <citation type="submission" date="2020-07" db="EMBL/GenBank/DDBJ databases">
        <title>Sequencing the genomes of 1000 actinobacteria strains.</title>
        <authorList>
            <person name="Klenk H.-P."/>
        </authorList>
    </citation>
    <scope>NUCLEOTIDE SEQUENCE [LARGE SCALE GENOMIC DNA]</scope>
    <source>
        <strain evidence="9 10">DSM 23819</strain>
    </source>
</reference>
<dbReference type="RefSeq" id="WP_179502638.1">
    <property type="nucleotide sequence ID" value="NZ_JACCAA010000001.1"/>
</dbReference>
<dbReference type="PROSITE" id="PS50850">
    <property type="entry name" value="MFS"/>
    <property type="match status" value="1"/>
</dbReference>
<evidence type="ECO:0000256" key="1">
    <source>
        <dbReference type="ARBA" id="ARBA00004651"/>
    </source>
</evidence>
<feature type="domain" description="Major facilitator superfamily (MFS) profile" evidence="8">
    <location>
        <begin position="32"/>
        <end position="433"/>
    </location>
</feature>
<evidence type="ECO:0000259" key="8">
    <source>
        <dbReference type="PROSITE" id="PS50850"/>
    </source>
</evidence>
<dbReference type="InterPro" id="IPR036259">
    <property type="entry name" value="MFS_trans_sf"/>
</dbReference>
<evidence type="ECO:0000256" key="4">
    <source>
        <dbReference type="ARBA" id="ARBA00022692"/>
    </source>
</evidence>
<sequence>MTNLRPPLEEPVDQPAVVRRLPRALTPFRIPAYRKLALALVLTMFAWGTWVIGLVWEVIRIGGDATQLSLVTGANAVGMLVPVLFAGVVADRIPQKVILIGVAGVQFVCMALVAALSLSDLARLEHLVVVSFVYGCATSFYYPAYSAWLPSLVPEKDLLAVNGFEGMVRPTIGQAMGPAFAGFLVGAASSGWAITVAAAMAGLAVLALLPVPLTPVRRQVVEPGEDSPPPTHAVRSALADMGEGFRYMVKTPWLLATLLFASLMILVFMGPFEVLVPFLIKDGLGGDAGDHALVLAAFGVGGAIGSFVMASLKMPRRYLTVMNMTWGVSCLPLVLFGIVDQVWMMVVIGFFVGAMFSAPMVIWGTLLQRRVPPHMLGRVSSLDFFVSISLMPVSMALAGPVSELIGVRETFYVAGILPIVVAVIATVWAKLPADELAHPLD</sequence>
<feature type="transmembrane region" description="Helical" evidence="7">
    <location>
        <begin position="253"/>
        <end position="272"/>
    </location>
</feature>
<keyword evidence="4 7" id="KW-0812">Transmembrane</keyword>
<dbReference type="SUPFAM" id="SSF103473">
    <property type="entry name" value="MFS general substrate transporter"/>
    <property type="match status" value="1"/>
</dbReference>
<evidence type="ECO:0000256" key="3">
    <source>
        <dbReference type="ARBA" id="ARBA00022475"/>
    </source>
</evidence>
<feature type="transmembrane region" description="Helical" evidence="7">
    <location>
        <begin position="68"/>
        <end position="90"/>
    </location>
</feature>
<feature type="transmembrane region" description="Helical" evidence="7">
    <location>
        <begin position="379"/>
        <end position="398"/>
    </location>
</feature>
<feature type="transmembrane region" description="Helical" evidence="7">
    <location>
        <begin position="345"/>
        <end position="367"/>
    </location>
</feature>
<keyword evidence="3" id="KW-1003">Cell membrane</keyword>
<dbReference type="EMBL" id="JACCAA010000001">
    <property type="protein sequence ID" value="NYG59611.1"/>
    <property type="molecule type" value="Genomic_DNA"/>
</dbReference>
<feature type="transmembrane region" description="Helical" evidence="7">
    <location>
        <begin position="179"/>
        <end position="209"/>
    </location>
</feature>
<dbReference type="Pfam" id="PF05977">
    <property type="entry name" value="MFS_3"/>
    <property type="match status" value="1"/>
</dbReference>
<dbReference type="Gene3D" id="1.20.1250.20">
    <property type="entry name" value="MFS general substrate transporter like domains"/>
    <property type="match status" value="1"/>
</dbReference>
<dbReference type="GO" id="GO:0005886">
    <property type="term" value="C:plasma membrane"/>
    <property type="evidence" value="ECO:0007669"/>
    <property type="project" value="UniProtKB-SubCell"/>
</dbReference>
<evidence type="ECO:0000313" key="10">
    <source>
        <dbReference type="Proteomes" id="UP000540656"/>
    </source>
</evidence>
<feature type="transmembrane region" description="Helical" evidence="7">
    <location>
        <begin position="96"/>
        <end position="115"/>
    </location>
</feature>
<feature type="transmembrane region" description="Helical" evidence="7">
    <location>
        <begin position="36"/>
        <end position="56"/>
    </location>
</feature>
<feature type="transmembrane region" description="Helical" evidence="7">
    <location>
        <begin position="410"/>
        <end position="429"/>
    </location>
</feature>
<dbReference type="PANTHER" id="PTHR23513">
    <property type="entry name" value="INTEGRAL MEMBRANE EFFLUX PROTEIN-RELATED"/>
    <property type="match status" value="1"/>
</dbReference>
<evidence type="ECO:0000256" key="5">
    <source>
        <dbReference type="ARBA" id="ARBA00022989"/>
    </source>
</evidence>
<proteinExistence type="predicted"/>
<dbReference type="PANTHER" id="PTHR23513:SF11">
    <property type="entry name" value="STAPHYLOFERRIN A TRANSPORTER"/>
    <property type="match status" value="1"/>
</dbReference>
<dbReference type="AlphaFoldDB" id="A0A7Y9S1Q5"/>
<gene>
    <name evidence="9" type="ORF">BJ980_002534</name>
</gene>
<dbReference type="GO" id="GO:0022857">
    <property type="term" value="F:transmembrane transporter activity"/>
    <property type="evidence" value="ECO:0007669"/>
    <property type="project" value="InterPro"/>
</dbReference>